<reference evidence="1 2" key="1">
    <citation type="submission" date="2019-10" db="EMBL/GenBank/DDBJ databases">
        <authorList>
            <person name="Karimi E."/>
        </authorList>
    </citation>
    <scope>NUCLEOTIDE SEQUENCE [LARGE SCALE GENOMIC DNA]</scope>
    <source>
        <strain evidence="1">Sphingobacterium sp. 8BC</strain>
    </source>
</reference>
<name>A0A654CY52_SPHMU</name>
<sequence>MQIGITNGTTAGTQTFSKKYKNSCLSQIQNLSMFPYIYTHAPRATVMSIS</sequence>
<accession>A0A654CY52</accession>
<protein>
    <submittedName>
        <fullName evidence="1">Uncharacterized protein</fullName>
    </submittedName>
</protein>
<dbReference type="EMBL" id="CABWMV010000024">
    <property type="protein sequence ID" value="VXC95683.1"/>
    <property type="molecule type" value="Genomic_DNA"/>
</dbReference>
<organism evidence="1 2">
    <name type="scientific">Sphingobacterium multivorum</name>
    <dbReference type="NCBI Taxonomy" id="28454"/>
    <lineage>
        <taxon>Bacteria</taxon>
        <taxon>Pseudomonadati</taxon>
        <taxon>Bacteroidota</taxon>
        <taxon>Sphingobacteriia</taxon>
        <taxon>Sphingobacteriales</taxon>
        <taxon>Sphingobacteriaceae</taxon>
        <taxon>Sphingobacterium</taxon>
    </lineage>
</organism>
<gene>
    <name evidence="1" type="ORF">SPHINGO8BC_51136</name>
</gene>
<dbReference type="AlphaFoldDB" id="A0A654CY52"/>
<dbReference type="Proteomes" id="UP000432350">
    <property type="component" value="Unassembled WGS sequence"/>
</dbReference>
<proteinExistence type="predicted"/>
<evidence type="ECO:0000313" key="2">
    <source>
        <dbReference type="Proteomes" id="UP000432350"/>
    </source>
</evidence>
<evidence type="ECO:0000313" key="1">
    <source>
        <dbReference type="EMBL" id="VXC95683.1"/>
    </source>
</evidence>